<protein>
    <submittedName>
        <fullName evidence="1 2">Phage endopeptidase</fullName>
        <ecNumber evidence="1 2">3.4.-.-</ecNumber>
    </submittedName>
</protein>
<dbReference type="STRING" id="1288385.ERS137968_03168"/>
<reference evidence="1" key="3">
    <citation type="submission" date="2015-03" db="EMBL/GenBank/DDBJ databases">
        <authorList>
            <person name="Murphy D."/>
        </authorList>
    </citation>
    <scope>NUCLEOTIDE SEQUENCE [LARGE SCALE GENOMIC DNA]</scope>
    <source>
        <strain evidence="1">A125KOH2</strain>
    </source>
</reference>
<gene>
    <name evidence="1" type="ORF">ERS008529_01962</name>
    <name evidence="2" type="ORF">ERS137968_03168</name>
</gene>
<dbReference type="Pfam" id="PF03245">
    <property type="entry name" value="Phage_lysis"/>
    <property type="match status" value="1"/>
</dbReference>
<organism evidence="1 4">
    <name type="scientific">Yersinia pekkanenii</name>
    <dbReference type="NCBI Taxonomy" id="1288385"/>
    <lineage>
        <taxon>Bacteria</taxon>
        <taxon>Pseudomonadati</taxon>
        <taxon>Pseudomonadota</taxon>
        <taxon>Gammaproteobacteria</taxon>
        <taxon>Enterobacterales</taxon>
        <taxon>Yersiniaceae</taxon>
        <taxon>Yersinia</taxon>
    </lineage>
</organism>
<dbReference type="GO" id="GO:0044659">
    <property type="term" value="P:viral release from host cell by cytolysis"/>
    <property type="evidence" value="ECO:0007669"/>
    <property type="project" value="InterPro"/>
</dbReference>
<proteinExistence type="predicted"/>
<dbReference type="EMBL" id="CQAZ01000015">
    <property type="protein sequence ID" value="CNH72581.1"/>
    <property type="molecule type" value="Genomic_DNA"/>
</dbReference>
<dbReference type="EMBL" id="CWJL01000017">
    <property type="protein sequence ID" value="CRY68070.1"/>
    <property type="molecule type" value="Genomic_DNA"/>
</dbReference>
<keyword evidence="1" id="KW-0378">Hydrolase</keyword>
<dbReference type="RefSeq" id="WP_050691922.1">
    <property type="nucleotide sequence ID" value="NZ_CAWMMU010000017.1"/>
</dbReference>
<dbReference type="Proteomes" id="UP000045840">
    <property type="component" value="Unassembled WGS sequence"/>
</dbReference>
<evidence type="ECO:0000313" key="3">
    <source>
        <dbReference type="Proteomes" id="UP000044625"/>
    </source>
</evidence>
<evidence type="ECO:0000313" key="1">
    <source>
        <dbReference type="EMBL" id="CNH72581.1"/>
    </source>
</evidence>
<dbReference type="OrthoDB" id="6877134at2"/>
<accession>A0A0T9PNR0</accession>
<name>A0A0T9PNR0_9GAMM</name>
<reference evidence="2 3" key="1">
    <citation type="submission" date="2015-03" db="EMBL/GenBank/DDBJ databases">
        <authorList>
            <consortium name="Pathogen Informatics"/>
            <person name="Murphy D."/>
        </authorList>
    </citation>
    <scope>NUCLEOTIDE SEQUENCE [LARGE SCALE GENOMIC DNA]</scope>
    <source>
        <strain evidence="2">Type strain: CIP110230</strain>
        <strain evidence="3">type strain: CIP110230</strain>
    </source>
</reference>
<reference evidence="4" key="2">
    <citation type="submission" date="2015-03" db="EMBL/GenBank/DDBJ databases">
        <authorList>
            <consortium name="Pathogen Informatics"/>
        </authorList>
    </citation>
    <scope>NUCLEOTIDE SEQUENCE [LARGE SCALE GENOMIC DNA]</scope>
    <source>
        <strain evidence="4">A125KOH2</strain>
    </source>
</reference>
<evidence type="ECO:0000313" key="2">
    <source>
        <dbReference type="EMBL" id="CRY68070.1"/>
    </source>
</evidence>
<dbReference type="Proteomes" id="UP000044625">
    <property type="component" value="Unassembled WGS sequence"/>
</dbReference>
<sequence>MPNRTLLFIGLLLLLALFGSVLSTRHYHRLATDWKNSARQNQQALTAANVVLAVQKQQQQYVAALDKQHTEELAHAKTTIDDLRNAVATGSQRLQLNSIGSVPVRNGATRTSCVVDAAQPRFTDAAKRHYFDLRYRIAIADQQITGLQEYIRLACLKSEHQ</sequence>
<dbReference type="EC" id="3.4.-.-" evidence="1 2"/>
<dbReference type="GO" id="GO:0016787">
    <property type="term" value="F:hydrolase activity"/>
    <property type="evidence" value="ECO:0007669"/>
    <property type="project" value="UniProtKB-KW"/>
</dbReference>
<keyword evidence="3" id="KW-1185">Reference proteome</keyword>
<dbReference type="AlphaFoldDB" id="A0A0T9PNR0"/>
<dbReference type="InterPro" id="IPR004929">
    <property type="entry name" value="I-spanin"/>
</dbReference>
<evidence type="ECO:0000313" key="4">
    <source>
        <dbReference type="Proteomes" id="UP000045840"/>
    </source>
</evidence>